<keyword evidence="1" id="KW-0812">Transmembrane</keyword>
<gene>
    <name evidence="2" type="ORF">F9U64_06585</name>
</gene>
<reference evidence="2 3" key="1">
    <citation type="submission" date="2019-10" db="EMBL/GenBank/DDBJ databases">
        <title>Gracilibacillus sp. nov. isolated from rice seeds.</title>
        <authorList>
            <person name="He S."/>
        </authorList>
    </citation>
    <scope>NUCLEOTIDE SEQUENCE [LARGE SCALE GENOMIC DNA]</scope>
    <source>
        <strain evidence="2 3">TD8</strain>
    </source>
</reference>
<feature type="transmembrane region" description="Helical" evidence="1">
    <location>
        <begin position="6"/>
        <end position="24"/>
    </location>
</feature>
<proteinExistence type="predicted"/>
<dbReference type="OrthoDB" id="2352698at2"/>
<protein>
    <submittedName>
        <fullName evidence="2">Uncharacterized protein</fullName>
    </submittedName>
</protein>
<feature type="transmembrane region" description="Helical" evidence="1">
    <location>
        <begin position="95"/>
        <end position="112"/>
    </location>
</feature>
<dbReference type="EMBL" id="WEID01000028">
    <property type="protein sequence ID" value="KAB8138106.1"/>
    <property type="molecule type" value="Genomic_DNA"/>
</dbReference>
<keyword evidence="3" id="KW-1185">Reference proteome</keyword>
<name>A0A7C8L0I2_9BACI</name>
<keyword evidence="1" id="KW-1133">Transmembrane helix</keyword>
<dbReference type="Proteomes" id="UP000480246">
    <property type="component" value="Unassembled WGS sequence"/>
</dbReference>
<evidence type="ECO:0000256" key="1">
    <source>
        <dbReference type="SAM" id="Phobius"/>
    </source>
</evidence>
<organism evidence="2 3">
    <name type="scientific">Gracilibacillus oryzae</name>
    <dbReference type="NCBI Taxonomy" id="1672701"/>
    <lineage>
        <taxon>Bacteria</taxon>
        <taxon>Bacillati</taxon>
        <taxon>Bacillota</taxon>
        <taxon>Bacilli</taxon>
        <taxon>Bacillales</taxon>
        <taxon>Bacillaceae</taxon>
        <taxon>Gracilibacillus</taxon>
    </lineage>
</organism>
<comment type="caution">
    <text evidence="2">The sequence shown here is derived from an EMBL/GenBank/DDBJ whole genome shotgun (WGS) entry which is preliminary data.</text>
</comment>
<evidence type="ECO:0000313" key="3">
    <source>
        <dbReference type="Proteomes" id="UP000480246"/>
    </source>
</evidence>
<dbReference type="RefSeq" id="WP_153402204.1">
    <property type="nucleotide sequence ID" value="NZ_ML762426.1"/>
</dbReference>
<feature type="transmembrane region" description="Helical" evidence="1">
    <location>
        <begin position="56"/>
        <end position="75"/>
    </location>
</feature>
<dbReference type="AlphaFoldDB" id="A0A7C8L0I2"/>
<feature type="transmembrane region" description="Helical" evidence="1">
    <location>
        <begin position="31"/>
        <end position="50"/>
    </location>
</feature>
<accession>A0A7C8L0I2</accession>
<keyword evidence="1" id="KW-0472">Membrane</keyword>
<feature type="transmembrane region" description="Helical" evidence="1">
    <location>
        <begin position="118"/>
        <end position="136"/>
    </location>
</feature>
<evidence type="ECO:0000313" key="2">
    <source>
        <dbReference type="EMBL" id="KAB8138106.1"/>
    </source>
</evidence>
<sequence length="149" mass="16991">MNKFLILLIGTYFLAFVFNFMPALKHPDLDMGILNVLVTVLFMFLLLMYTKKGNRFLKLFSVFGVISSVIVFIIATFEHTMIGNGIFDISATMQYPFYLIFITPLFGGNILFDLSYSFYSLLMSLFYGVVFVLTAYSKKEHAKSVASFS</sequence>